<name>A0A1F5V8V0_9BACT</name>
<dbReference type="EMBL" id="MFGW01000217">
    <property type="protein sequence ID" value="OGF59341.1"/>
    <property type="molecule type" value="Genomic_DNA"/>
</dbReference>
<reference evidence="3 4" key="1">
    <citation type="journal article" date="2016" name="Nat. Commun.">
        <title>Thousands of microbial genomes shed light on interconnected biogeochemical processes in an aquifer system.</title>
        <authorList>
            <person name="Anantharaman K."/>
            <person name="Brown C.T."/>
            <person name="Hug L.A."/>
            <person name="Sharon I."/>
            <person name="Castelle C.J."/>
            <person name="Probst A.J."/>
            <person name="Thomas B.C."/>
            <person name="Singh A."/>
            <person name="Wilkins M.J."/>
            <person name="Karaoz U."/>
            <person name="Brodie E.L."/>
            <person name="Williams K.H."/>
            <person name="Hubbard S.S."/>
            <person name="Banfield J.F."/>
        </authorList>
    </citation>
    <scope>NUCLEOTIDE SEQUENCE [LARGE SCALE GENOMIC DNA]</scope>
</reference>
<comment type="caution">
    <text evidence="3">The sequence shown here is derived from an EMBL/GenBank/DDBJ whole genome shotgun (WGS) entry which is preliminary data.</text>
</comment>
<dbReference type="Pfam" id="PF13635">
    <property type="entry name" value="DUF4143"/>
    <property type="match status" value="1"/>
</dbReference>
<dbReference type="Proteomes" id="UP000178943">
    <property type="component" value="Unassembled WGS sequence"/>
</dbReference>
<dbReference type="SUPFAM" id="SSF52540">
    <property type="entry name" value="P-loop containing nucleoside triphosphate hydrolases"/>
    <property type="match status" value="1"/>
</dbReference>
<dbReference type="InterPro" id="IPR027417">
    <property type="entry name" value="P-loop_NTPase"/>
</dbReference>
<protein>
    <submittedName>
        <fullName evidence="3">ATPase</fullName>
    </submittedName>
</protein>
<feature type="domain" description="AAA" evidence="1">
    <location>
        <begin position="11"/>
        <end position="128"/>
    </location>
</feature>
<gene>
    <name evidence="3" type="ORF">A2Y62_13740</name>
</gene>
<dbReference type="Pfam" id="PF13173">
    <property type="entry name" value="AAA_14"/>
    <property type="match status" value="1"/>
</dbReference>
<evidence type="ECO:0000259" key="2">
    <source>
        <dbReference type="Pfam" id="PF13635"/>
    </source>
</evidence>
<dbReference type="InterPro" id="IPR041682">
    <property type="entry name" value="AAA_14"/>
</dbReference>
<organism evidence="3 4">
    <name type="scientific">Candidatus Fischerbacteria bacterium RBG_13_37_8</name>
    <dbReference type="NCBI Taxonomy" id="1817863"/>
    <lineage>
        <taxon>Bacteria</taxon>
        <taxon>Candidatus Fischeribacteriota</taxon>
    </lineage>
</organism>
<dbReference type="InterPro" id="IPR025420">
    <property type="entry name" value="DUF4143"/>
</dbReference>
<proteinExistence type="predicted"/>
<accession>A0A1F5V8V0</accession>
<evidence type="ECO:0000313" key="3">
    <source>
        <dbReference type="EMBL" id="OGF59341.1"/>
    </source>
</evidence>
<dbReference type="PANTHER" id="PTHR43566">
    <property type="entry name" value="CONSERVED PROTEIN"/>
    <property type="match status" value="1"/>
</dbReference>
<dbReference type="STRING" id="1817863.A2Y62_13740"/>
<evidence type="ECO:0000259" key="1">
    <source>
        <dbReference type="Pfam" id="PF13173"/>
    </source>
</evidence>
<evidence type="ECO:0000313" key="4">
    <source>
        <dbReference type="Proteomes" id="UP000178943"/>
    </source>
</evidence>
<dbReference type="PANTHER" id="PTHR43566:SF2">
    <property type="entry name" value="DUF4143 DOMAIN-CONTAINING PROTEIN"/>
    <property type="match status" value="1"/>
</dbReference>
<sequence length="382" mass="44326">MYSRLIKEPENKSFFLFGPRGTGKTTWVKNTLSHSLYIDLLEAELFNDLLAHPQRLENFIPKDFSDWIVIDEIQRIPELLHEVHRLIETHRYKFVLTGSSARKLRRGGYNLLAGRALTYAMHPLASVELGKDFDLEHSLKFGFLPCVYTESDPKRYLESYVKTYLEEEIRQEGLTRNLGAFARFLEAASFSQGSVLNISEVARECAVERKVVENYFAILEDLLIGNRVPVFFRHAKRRLVAHSKFYFFDTGIYRTIRPAGPLDQPEQIEGAACETVLFQELMAINDALNLGYKIYYWKTSQGMEVDFVVYGEKGLKVFEIKRTHKLSSSMYRGLRAFLQDYPMAEAYFIYGGERYMRDGDITIIPMKDFYQTLPSILTQQKS</sequence>
<feature type="domain" description="DUF4143" evidence="2">
    <location>
        <begin position="166"/>
        <end position="322"/>
    </location>
</feature>
<dbReference type="AlphaFoldDB" id="A0A1F5V8V0"/>